<comment type="caution">
    <text evidence="5">The sequence shown here is derived from an EMBL/GenBank/DDBJ whole genome shotgun (WGS) entry which is preliminary data.</text>
</comment>
<dbReference type="InterPro" id="IPR039422">
    <property type="entry name" value="MarR/SlyA-like"/>
</dbReference>
<dbReference type="GO" id="GO:0003677">
    <property type="term" value="F:DNA binding"/>
    <property type="evidence" value="ECO:0007669"/>
    <property type="project" value="UniProtKB-KW"/>
</dbReference>
<dbReference type="EMBL" id="JAAROP010000028">
    <property type="protein sequence ID" value="MBC1324239.1"/>
    <property type="molecule type" value="Genomic_DNA"/>
</dbReference>
<dbReference type="PANTHER" id="PTHR33164">
    <property type="entry name" value="TRANSCRIPTIONAL REGULATOR, MARR FAMILY"/>
    <property type="match status" value="1"/>
</dbReference>
<dbReference type="PRINTS" id="PR00598">
    <property type="entry name" value="HTHMARR"/>
</dbReference>
<protein>
    <submittedName>
        <fullName evidence="5">MarR family transcriptional regulator</fullName>
    </submittedName>
</protein>
<accession>A0A7X0W8E5</accession>
<feature type="domain" description="HTH marR-type" evidence="4">
    <location>
        <begin position="7"/>
        <end position="138"/>
    </location>
</feature>
<proteinExistence type="predicted"/>
<dbReference type="SUPFAM" id="SSF46785">
    <property type="entry name" value="Winged helix' DNA-binding domain"/>
    <property type="match status" value="1"/>
</dbReference>
<gene>
    <name evidence="5" type="ORF">HB853_15060</name>
</gene>
<name>A0A7X0W8E5_LISWE</name>
<keyword evidence="1" id="KW-0805">Transcription regulation</keyword>
<evidence type="ECO:0000256" key="1">
    <source>
        <dbReference type="ARBA" id="ARBA00023015"/>
    </source>
</evidence>
<evidence type="ECO:0000256" key="2">
    <source>
        <dbReference type="ARBA" id="ARBA00023125"/>
    </source>
</evidence>
<organism evidence="5 6">
    <name type="scientific">Listeria welshimeri</name>
    <dbReference type="NCBI Taxonomy" id="1643"/>
    <lineage>
        <taxon>Bacteria</taxon>
        <taxon>Bacillati</taxon>
        <taxon>Bacillota</taxon>
        <taxon>Bacilli</taxon>
        <taxon>Bacillales</taxon>
        <taxon>Listeriaceae</taxon>
        <taxon>Listeria</taxon>
    </lineage>
</organism>
<keyword evidence="2" id="KW-0238">DNA-binding</keyword>
<dbReference type="PROSITE" id="PS50995">
    <property type="entry name" value="HTH_MARR_2"/>
    <property type="match status" value="1"/>
</dbReference>
<dbReference type="PANTHER" id="PTHR33164:SF56">
    <property type="entry name" value="HTH-TYPE TRANSCRIPTIONAL REGULATOR MHQR"/>
    <property type="match status" value="1"/>
</dbReference>
<dbReference type="Pfam" id="PF12802">
    <property type="entry name" value="MarR_2"/>
    <property type="match status" value="1"/>
</dbReference>
<dbReference type="Proteomes" id="UP000522007">
    <property type="component" value="Unassembled WGS sequence"/>
</dbReference>
<dbReference type="AlphaFoldDB" id="A0A7X0W8E5"/>
<dbReference type="SMART" id="SM00347">
    <property type="entry name" value="HTH_MARR"/>
    <property type="match status" value="1"/>
</dbReference>
<evidence type="ECO:0000313" key="5">
    <source>
        <dbReference type="EMBL" id="MBC1324239.1"/>
    </source>
</evidence>
<evidence type="ECO:0000256" key="3">
    <source>
        <dbReference type="ARBA" id="ARBA00023163"/>
    </source>
</evidence>
<evidence type="ECO:0000313" key="6">
    <source>
        <dbReference type="Proteomes" id="UP000522007"/>
    </source>
</evidence>
<reference evidence="5 6" key="1">
    <citation type="submission" date="2020-03" db="EMBL/GenBank/DDBJ databases">
        <title>Soil Listeria distribution.</title>
        <authorList>
            <person name="Liao J."/>
            <person name="Wiedmann M."/>
        </authorList>
    </citation>
    <scope>NUCLEOTIDE SEQUENCE [LARGE SCALE GENOMIC DNA]</scope>
    <source>
        <strain evidence="5 6">FSL L7-1829</strain>
    </source>
</reference>
<keyword evidence="3" id="KW-0804">Transcription</keyword>
<dbReference type="GO" id="GO:0006950">
    <property type="term" value="P:response to stress"/>
    <property type="evidence" value="ECO:0007669"/>
    <property type="project" value="TreeGrafter"/>
</dbReference>
<evidence type="ECO:0000259" key="4">
    <source>
        <dbReference type="PROSITE" id="PS50995"/>
    </source>
</evidence>
<dbReference type="InterPro" id="IPR000835">
    <property type="entry name" value="HTH_MarR-typ"/>
</dbReference>
<dbReference type="InterPro" id="IPR036390">
    <property type="entry name" value="WH_DNA-bd_sf"/>
</dbReference>
<dbReference type="GO" id="GO:0003700">
    <property type="term" value="F:DNA-binding transcription factor activity"/>
    <property type="evidence" value="ECO:0007669"/>
    <property type="project" value="InterPro"/>
</dbReference>
<dbReference type="InterPro" id="IPR036388">
    <property type="entry name" value="WH-like_DNA-bd_sf"/>
</dbReference>
<sequence>MRREKTMDTLIRSIMIKSKRKMDAKVGQFGLTEQQARVLGFLNDNVANEIIQKDLQRIFQTRGASITSLIQGLEKKKLISRKPSIRDGREKVVTLTEEGKRIVDEFNAFFPREDDKAKKILSSVEYQTLIELLSKIDDNTE</sequence>
<dbReference type="Gene3D" id="1.10.10.10">
    <property type="entry name" value="Winged helix-like DNA-binding domain superfamily/Winged helix DNA-binding domain"/>
    <property type="match status" value="1"/>
</dbReference>